<keyword evidence="2" id="KW-0677">Repeat</keyword>
<evidence type="ECO:0000256" key="3">
    <source>
        <dbReference type="ARBA" id="ARBA00022801"/>
    </source>
</evidence>
<dbReference type="InterPro" id="IPR000254">
    <property type="entry name" value="CBD"/>
</dbReference>
<protein>
    <recommendedName>
        <fullName evidence="9">glucan 1,3-beta-glucosidase</fullName>
        <ecNumber evidence="9">3.2.1.58</ecNumber>
    </recommendedName>
</protein>
<dbReference type="SUPFAM" id="SSF51445">
    <property type="entry name" value="(Trans)glycosidases"/>
    <property type="match status" value="1"/>
</dbReference>
<dbReference type="EMBL" id="BSXW01000623">
    <property type="protein sequence ID" value="GMF26705.1"/>
    <property type="molecule type" value="Genomic_DNA"/>
</dbReference>
<evidence type="ECO:0000256" key="4">
    <source>
        <dbReference type="ARBA" id="ARBA00023157"/>
    </source>
</evidence>
<keyword evidence="3" id="KW-0378">Hydrolase</keyword>
<dbReference type="PANTHER" id="PTHR31297">
    <property type="entry name" value="GLUCAN ENDO-1,6-BETA-GLUCOSIDASE B"/>
    <property type="match status" value="1"/>
</dbReference>
<feature type="domain" description="Apple" evidence="10">
    <location>
        <begin position="224"/>
        <end position="296"/>
    </location>
</feature>
<name>A0A9W6U172_9STRA</name>
<feature type="domain" description="Apple" evidence="10">
    <location>
        <begin position="113"/>
        <end position="184"/>
    </location>
</feature>
<evidence type="ECO:0000313" key="12">
    <source>
        <dbReference type="EMBL" id="GMF26705.1"/>
    </source>
</evidence>
<dbReference type="Pfam" id="PF14295">
    <property type="entry name" value="PAN_4"/>
    <property type="match status" value="2"/>
</dbReference>
<dbReference type="CDD" id="cd01100">
    <property type="entry name" value="APPLE_Factor_XI_like"/>
    <property type="match status" value="2"/>
</dbReference>
<evidence type="ECO:0000256" key="6">
    <source>
        <dbReference type="ARBA" id="ARBA00023295"/>
    </source>
</evidence>
<dbReference type="GO" id="GO:0004338">
    <property type="term" value="F:glucan exo-1,3-beta-glucosidase activity"/>
    <property type="evidence" value="ECO:0007669"/>
    <property type="project" value="UniProtKB-EC"/>
</dbReference>
<accession>A0A9W6U172</accession>
<keyword evidence="4" id="KW-1015">Disulfide bond</keyword>
<dbReference type="GO" id="GO:0030248">
    <property type="term" value="F:cellulose binding"/>
    <property type="evidence" value="ECO:0007669"/>
    <property type="project" value="InterPro"/>
</dbReference>
<feature type="domain" description="CBM1" evidence="11">
    <location>
        <begin position="72"/>
        <end position="104"/>
    </location>
</feature>
<gene>
    <name evidence="12" type="ORF">Plil01_001112000</name>
</gene>
<sequence length="533" mass="57689">MQRTRSTNVGLSLPQGWKISRLGVLFISRFAPCLPSMTRKPFSFALLFAIAASLTQNQEVIASTEVAEACAASGEYCGSEQSGPNCCSSGNYCQPWNPSYYQCRPTLAQCGTPEVGIDYYGDDISDFAGMKLPEECCNKCSQTSGCAAFTFINYGWDGQTHCYLKSGTGSKKNVAGAISAVVSCSTSNGGYCGNSRGSTCCPTSTYCQPWNADYYQCNDVPAKCSTQLIDVDFYGNDLGVTFGEYPWDCCNKCAATPGCVGYTFVNTDPRGPACYLKTSLSGRRASVGAVSGVVDSPLVANNTPVAGSHVQTQIRSGALKSRAVNLGGWLVSENWMSWESPLWTDIPSDQAWRGEYNVMKILGKTNGTAVFEEHRKTWITEADIKEIADTGVLNTVRVPVGHWIIRDATTTPGTEGDMFASGGLKYLDTLVNDWAVKYNLAVMVSLHAHQGSQNGYEHSAPVTIGSVGWSTSQTNIDNSLKFATFLAARYKNSPAFLGLALMNEPIPPVDRTVLQNYYIQAPLVRHDRRATIC</sequence>
<proteinExistence type="predicted"/>
<dbReference type="SMART" id="SM00236">
    <property type="entry name" value="fCBD"/>
    <property type="match status" value="2"/>
</dbReference>
<evidence type="ECO:0000256" key="5">
    <source>
        <dbReference type="ARBA" id="ARBA00023180"/>
    </source>
</evidence>
<dbReference type="OrthoDB" id="1887033at2759"/>
<dbReference type="GO" id="GO:0006508">
    <property type="term" value="P:proteolysis"/>
    <property type="evidence" value="ECO:0007669"/>
    <property type="project" value="InterPro"/>
</dbReference>
<dbReference type="Gene3D" id="3.50.4.10">
    <property type="entry name" value="Hepatocyte Growth Factor"/>
    <property type="match status" value="2"/>
</dbReference>
<dbReference type="GO" id="GO:0009986">
    <property type="term" value="C:cell surface"/>
    <property type="evidence" value="ECO:0007669"/>
    <property type="project" value="TreeGrafter"/>
</dbReference>
<evidence type="ECO:0000256" key="7">
    <source>
        <dbReference type="ARBA" id="ARBA00023316"/>
    </source>
</evidence>
<evidence type="ECO:0000259" key="10">
    <source>
        <dbReference type="SMART" id="SM00223"/>
    </source>
</evidence>
<evidence type="ECO:0000256" key="9">
    <source>
        <dbReference type="ARBA" id="ARBA00038929"/>
    </source>
</evidence>
<dbReference type="InterPro" id="IPR017853">
    <property type="entry name" value="GH"/>
</dbReference>
<dbReference type="GO" id="GO:0009251">
    <property type="term" value="P:glucan catabolic process"/>
    <property type="evidence" value="ECO:0007669"/>
    <property type="project" value="TreeGrafter"/>
</dbReference>
<dbReference type="Gene3D" id="3.20.20.80">
    <property type="entry name" value="Glycosidases"/>
    <property type="match status" value="1"/>
</dbReference>
<dbReference type="GO" id="GO:0005576">
    <property type="term" value="C:extracellular region"/>
    <property type="evidence" value="ECO:0007669"/>
    <property type="project" value="InterPro"/>
</dbReference>
<feature type="domain" description="CBM1" evidence="11">
    <location>
        <begin position="187"/>
        <end position="218"/>
    </location>
</feature>
<dbReference type="InterPro" id="IPR050386">
    <property type="entry name" value="Glycosyl_hydrolase_5"/>
</dbReference>
<organism evidence="12 13">
    <name type="scientific">Phytophthora lilii</name>
    <dbReference type="NCBI Taxonomy" id="2077276"/>
    <lineage>
        <taxon>Eukaryota</taxon>
        <taxon>Sar</taxon>
        <taxon>Stramenopiles</taxon>
        <taxon>Oomycota</taxon>
        <taxon>Peronosporomycetes</taxon>
        <taxon>Peronosporales</taxon>
        <taxon>Peronosporaceae</taxon>
        <taxon>Phytophthora</taxon>
    </lineage>
</organism>
<dbReference type="SMART" id="SM00223">
    <property type="entry name" value="APPLE"/>
    <property type="match status" value="2"/>
</dbReference>
<keyword evidence="5" id="KW-0325">Glycoprotein</keyword>
<evidence type="ECO:0000256" key="1">
    <source>
        <dbReference type="ARBA" id="ARBA00022729"/>
    </source>
</evidence>
<evidence type="ECO:0000313" key="13">
    <source>
        <dbReference type="Proteomes" id="UP001165083"/>
    </source>
</evidence>
<dbReference type="AlphaFoldDB" id="A0A9W6U172"/>
<evidence type="ECO:0000256" key="8">
    <source>
        <dbReference type="ARBA" id="ARBA00036824"/>
    </source>
</evidence>
<dbReference type="PANTHER" id="PTHR31297:SF34">
    <property type="entry name" value="GLUCAN 1,3-BETA-GLUCOSIDASE 2"/>
    <property type="match status" value="1"/>
</dbReference>
<comment type="caution">
    <text evidence="12">The sequence shown here is derived from an EMBL/GenBank/DDBJ whole genome shotgun (WGS) entry which is preliminary data.</text>
</comment>
<evidence type="ECO:0000256" key="2">
    <source>
        <dbReference type="ARBA" id="ARBA00022737"/>
    </source>
</evidence>
<evidence type="ECO:0000259" key="11">
    <source>
        <dbReference type="SMART" id="SM00236"/>
    </source>
</evidence>
<keyword evidence="1" id="KW-0732">Signal</keyword>
<keyword evidence="6" id="KW-0326">Glycosidase</keyword>
<dbReference type="EC" id="3.2.1.58" evidence="9"/>
<dbReference type="InterPro" id="IPR000177">
    <property type="entry name" value="Apple"/>
</dbReference>
<reference evidence="12" key="1">
    <citation type="submission" date="2023-04" db="EMBL/GenBank/DDBJ databases">
        <title>Phytophthora lilii NBRC 32176.</title>
        <authorList>
            <person name="Ichikawa N."/>
            <person name="Sato H."/>
            <person name="Tonouchi N."/>
        </authorList>
    </citation>
    <scope>NUCLEOTIDE SEQUENCE</scope>
    <source>
        <strain evidence="12">NBRC 32176</strain>
    </source>
</reference>
<keyword evidence="13" id="KW-1185">Reference proteome</keyword>
<dbReference type="InterPro" id="IPR003609">
    <property type="entry name" value="Pan_app"/>
</dbReference>
<dbReference type="FunFam" id="3.50.4.10:FF:000028">
    <property type="entry name" value="Uncharacterized protein"/>
    <property type="match status" value="1"/>
</dbReference>
<comment type="catalytic activity">
    <reaction evidence="8">
        <text>Successive hydrolysis of beta-D-glucose units from the non-reducing ends of (1-&gt;3)-beta-D-glucans, releasing alpha-glucose.</text>
        <dbReference type="EC" id="3.2.1.58"/>
    </reaction>
</comment>
<keyword evidence="7" id="KW-0961">Cell wall biogenesis/degradation</keyword>
<dbReference type="Proteomes" id="UP001165083">
    <property type="component" value="Unassembled WGS sequence"/>
</dbReference>
<dbReference type="GO" id="GO:0071555">
    <property type="term" value="P:cell wall organization"/>
    <property type="evidence" value="ECO:0007669"/>
    <property type="project" value="UniProtKB-KW"/>
</dbReference>